<keyword evidence="1" id="KW-0805">Transcription regulation</keyword>
<dbReference type="Pfam" id="PF09860">
    <property type="entry name" value="DUF2087"/>
    <property type="match status" value="1"/>
</dbReference>
<dbReference type="InterPro" id="IPR018656">
    <property type="entry name" value="DUF2087"/>
</dbReference>
<dbReference type="Pfam" id="PF01022">
    <property type="entry name" value="HTH_5"/>
    <property type="match status" value="1"/>
</dbReference>
<evidence type="ECO:0000259" key="4">
    <source>
        <dbReference type="PROSITE" id="PS50987"/>
    </source>
</evidence>
<dbReference type="PROSITE" id="PS50987">
    <property type="entry name" value="HTH_ARSR_2"/>
    <property type="match status" value="1"/>
</dbReference>
<keyword evidence="2" id="KW-0238">DNA-binding</keyword>
<accession>A0A3B0VA36</accession>
<dbReference type="AlphaFoldDB" id="A0A3B0VA36"/>
<organism evidence="5">
    <name type="scientific">hydrothermal vent metagenome</name>
    <dbReference type="NCBI Taxonomy" id="652676"/>
    <lineage>
        <taxon>unclassified sequences</taxon>
        <taxon>metagenomes</taxon>
        <taxon>ecological metagenomes</taxon>
    </lineage>
</organism>
<dbReference type="NCBIfam" id="NF033788">
    <property type="entry name" value="HTH_metalloreg"/>
    <property type="match status" value="1"/>
</dbReference>
<dbReference type="InterPro" id="IPR036388">
    <property type="entry name" value="WH-like_DNA-bd_sf"/>
</dbReference>
<dbReference type="SMART" id="SM00418">
    <property type="entry name" value="HTH_ARSR"/>
    <property type="match status" value="1"/>
</dbReference>
<dbReference type="CDD" id="cd00090">
    <property type="entry name" value="HTH_ARSR"/>
    <property type="match status" value="1"/>
</dbReference>
<dbReference type="GO" id="GO:0003700">
    <property type="term" value="F:DNA-binding transcription factor activity"/>
    <property type="evidence" value="ECO:0007669"/>
    <property type="project" value="InterPro"/>
</dbReference>
<dbReference type="Gene3D" id="1.10.10.10">
    <property type="entry name" value="Winged helix-like DNA-binding domain superfamily/Winged helix DNA-binding domain"/>
    <property type="match status" value="1"/>
</dbReference>
<dbReference type="SUPFAM" id="SSF46785">
    <property type="entry name" value="Winged helix' DNA-binding domain"/>
    <property type="match status" value="1"/>
</dbReference>
<dbReference type="InterPro" id="IPR036390">
    <property type="entry name" value="WH_DNA-bd_sf"/>
</dbReference>
<dbReference type="EMBL" id="UOEU01000599">
    <property type="protein sequence ID" value="VAW35672.1"/>
    <property type="molecule type" value="Genomic_DNA"/>
</dbReference>
<name>A0A3B0VA36_9ZZZZ</name>
<reference evidence="5" key="1">
    <citation type="submission" date="2018-06" db="EMBL/GenBank/DDBJ databases">
        <authorList>
            <person name="Zhirakovskaya E."/>
        </authorList>
    </citation>
    <scope>NUCLEOTIDE SEQUENCE</scope>
</reference>
<evidence type="ECO:0000256" key="1">
    <source>
        <dbReference type="ARBA" id="ARBA00023015"/>
    </source>
</evidence>
<gene>
    <name evidence="5" type="ORF">MNBD_CHLOROFLEXI01-386</name>
</gene>
<dbReference type="PRINTS" id="PR00778">
    <property type="entry name" value="HTHARSR"/>
</dbReference>
<dbReference type="PANTHER" id="PTHR33154:SF33">
    <property type="entry name" value="TRANSCRIPTIONAL REPRESSOR SDPR"/>
    <property type="match status" value="1"/>
</dbReference>
<dbReference type="PANTHER" id="PTHR33154">
    <property type="entry name" value="TRANSCRIPTIONAL REGULATOR, ARSR FAMILY"/>
    <property type="match status" value="1"/>
</dbReference>
<protein>
    <recommendedName>
        <fullName evidence="4">HTH arsR-type domain-containing protein</fullName>
    </recommendedName>
</protein>
<dbReference type="InterPro" id="IPR011991">
    <property type="entry name" value="ArsR-like_HTH"/>
</dbReference>
<dbReference type="InterPro" id="IPR051081">
    <property type="entry name" value="HTH_MetalResp_TranReg"/>
</dbReference>
<dbReference type="InterPro" id="IPR001845">
    <property type="entry name" value="HTH_ArsR_DNA-bd_dom"/>
</dbReference>
<feature type="domain" description="HTH arsR-type" evidence="4">
    <location>
        <begin position="1"/>
        <end position="95"/>
    </location>
</feature>
<evidence type="ECO:0000256" key="3">
    <source>
        <dbReference type="ARBA" id="ARBA00023163"/>
    </source>
</evidence>
<keyword evidence="3" id="KW-0804">Transcription</keyword>
<sequence>MSEEQFQTLLHFFKVLGNESRLKILGLLANEERSVGELAAFLGLREPTVSHHLANMKKLGLINVRAEGNSRIYWLDVRFLERMSKDILSQGQLAELIPTDNSNAWEQKVLSNFVENGRLKTLPARYKKQRIIMKWVANHFATNTHYPEAALNEQLKQLHPDFASLRRYLIDHKLMARDKNIYWRLPIEETK</sequence>
<evidence type="ECO:0000313" key="5">
    <source>
        <dbReference type="EMBL" id="VAW35672.1"/>
    </source>
</evidence>
<proteinExistence type="predicted"/>
<dbReference type="GO" id="GO:0003677">
    <property type="term" value="F:DNA binding"/>
    <property type="evidence" value="ECO:0007669"/>
    <property type="project" value="UniProtKB-KW"/>
</dbReference>
<evidence type="ECO:0000256" key="2">
    <source>
        <dbReference type="ARBA" id="ARBA00023125"/>
    </source>
</evidence>